<feature type="region of interest" description="Disordered" evidence="1">
    <location>
        <begin position="217"/>
        <end position="241"/>
    </location>
</feature>
<dbReference type="Proteomes" id="UP000503447">
    <property type="component" value="Chromosome"/>
</dbReference>
<evidence type="ECO:0000313" key="3">
    <source>
        <dbReference type="EMBL" id="QJW93156.1"/>
    </source>
</evidence>
<feature type="compositionally biased region" description="Basic and acidic residues" evidence="1">
    <location>
        <begin position="130"/>
        <end position="140"/>
    </location>
</feature>
<gene>
    <name evidence="3" type="ORF">FTUN_0661</name>
</gene>
<feature type="signal peptide" evidence="2">
    <location>
        <begin position="1"/>
        <end position="20"/>
    </location>
</feature>
<dbReference type="EMBL" id="CP053452">
    <property type="protein sequence ID" value="QJW93156.1"/>
    <property type="molecule type" value="Genomic_DNA"/>
</dbReference>
<name>A0A6M5YIQ7_9BACT</name>
<dbReference type="KEGG" id="ftj:FTUN_0661"/>
<sequence length="241" mass="25249">MRTTAIRLIVGSLLLGPAAAAGQDKPPAPAKGPKGDPEKVDQGAVARALQQAFDAITDLSQTPPTGKEAGQLFDHAKTFYRDAVKAYPTDPRRARVLADAANDAVRGLLCSRRSGLQPVPGLPEPPADPDAAKPVKDGVTGKDGPWTHVLDAFNRLRDPIANGGTLATGVSKDFFDEAARVYREGRKAYDAGDYWKAGELAKAAGAWLSVMNRLESAGGAETAPPRAPGAQKGEPLPPAKE</sequence>
<dbReference type="RefSeq" id="WP_171469413.1">
    <property type="nucleotide sequence ID" value="NZ_CP053452.2"/>
</dbReference>
<keyword evidence="4" id="KW-1185">Reference proteome</keyword>
<evidence type="ECO:0000313" key="4">
    <source>
        <dbReference type="Proteomes" id="UP000503447"/>
    </source>
</evidence>
<keyword evidence="2" id="KW-0732">Signal</keyword>
<evidence type="ECO:0000256" key="1">
    <source>
        <dbReference type="SAM" id="MobiDB-lite"/>
    </source>
</evidence>
<feature type="region of interest" description="Disordered" evidence="1">
    <location>
        <begin position="20"/>
        <end position="41"/>
    </location>
</feature>
<feature type="chain" id="PRO_5026942493" evidence="2">
    <location>
        <begin position="21"/>
        <end position="241"/>
    </location>
</feature>
<accession>A0A6M5YIQ7</accession>
<proteinExistence type="predicted"/>
<feature type="region of interest" description="Disordered" evidence="1">
    <location>
        <begin position="116"/>
        <end position="142"/>
    </location>
</feature>
<reference evidence="4" key="1">
    <citation type="submission" date="2020-05" db="EMBL/GenBank/DDBJ databases">
        <title>Frigoriglobus tundricola gen. nov., sp. nov., a psychrotolerant cellulolytic planctomycete of the family Gemmataceae with two divergent copies of 16S rRNA gene.</title>
        <authorList>
            <person name="Kulichevskaya I.S."/>
            <person name="Ivanova A.A."/>
            <person name="Naumoff D.G."/>
            <person name="Beletsky A.V."/>
            <person name="Rijpstra W.I.C."/>
            <person name="Sinninghe Damste J.S."/>
            <person name="Mardanov A.V."/>
            <person name="Ravin N.V."/>
            <person name="Dedysh S.N."/>
        </authorList>
    </citation>
    <scope>NUCLEOTIDE SEQUENCE [LARGE SCALE GENOMIC DNA]</scope>
    <source>
        <strain evidence="4">PL17</strain>
    </source>
</reference>
<protein>
    <submittedName>
        <fullName evidence="3">Uncharacterized protein</fullName>
    </submittedName>
</protein>
<dbReference type="AlphaFoldDB" id="A0A6M5YIQ7"/>
<organism evidence="3 4">
    <name type="scientific">Frigoriglobus tundricola</name>
    <dbReference type="NCBI Taxonomy" id="2774151"/>
    <lineage>
        <taxon>Bacteria</taxon>
        <taxon>Pseudomonadati</taxon>
        <taxon>Planctomycetota</taxon>
        <taxon>Planctomycetia</taxon>
        <taxon>Gemmatales</taxon>
        <taxon>Gemmataceae</taxon>
        <taxon>Frigoriglobus</taxon>
    </lineage>
</organism>
<evidence type="ECO:0000256" key="2">
    <source>
        <dbReference type="SAM" id="SignalP"/>
    </source>
</evidence>